<evidence type="ECO:0000313" key="10">
    <source>
        <dbReference type="Proteomes" id="UP000662703"/>
    </source>
</evidence>
<dbReference type="PANTHER" id="PTHR40942:SF2">
    <property type="entry name" value="CYTOCHROME-RELATED"/>
    <property type="match status" value="1"/>
</dbReference>
<evidence type="ECO:0000256" key="2">
    <source>
        <dbReference type="ARBA" id="ARBA00022617"/>
    </source>
</evidence>
<evidence type="ECO:0000313" key="9">
    <source>
        <dbReference type="EMBL" id="MBF5056338.1"/>
    </source>
</evidence>
<keyword evidence="10" id="KW-1185">Reference proteome</keyword>
<dbReference type="PRINTS" id="PR00607">
    <property type="entry name" value="CYTCHROMECIE"/>
</dbReference>
<dbReference type="PROSITE" id="PS51007">
    <property type="entry name" value="CYTC"/>
    <property type="match status" value="1"/>
</dbReference>
<keyword evidence="4" id="KW-0249">Electron transport</keyword>
<dbReference type="Proteomes" id="UP000662703">
    <property type="component" value="Unassembled WGS sequence"/>
</dbReference>
<accession>A0ABS0AQC3</accession>
<name>A0ABS0AQC3_9GAMM</name>
<evidence type="ECO:0000259" key="8">
    <source>
        <dbReference type="PROSITE" id="PS51007"/>
    </source>
</evidence>
<dbReference type="InterPro" id="IPR002323">
    <property type="entry name" value="Cyt_CIE"/>
</dbReference>
<dbReference type="Gene3D" id="1.10.760.10">
    <property type="entry name" value="Cytochrome c-like domain"/>
    <property type="match status" value="1"/>
</dbReference>
<gene>
    <name evidence="9" type="ORF">Y5W_01632</name>
</gene>
<keyword evidence="2 6" id="KW-0349">Heme</keyword>
<proteinExistence type="predicted"/>
<evidence type="ECO:0000256" key="5">
    <source>
        <dbReference type="ARBA" id="ARBA00023004"/>
    </source>
</evidence>
<evidence type="ECO:0000256" key="4">
    <source>
        <dbReference type="ARBA" id="ARBA00022982"/>
    </source>
</evidence>
<protein>
    <submittedName>
        <fullName evidence="9">Cytochrome c5</fullName>
    </submittedName>
</protein>
<evidence type="ECO:0000256" key="3">
    <source>
        <dbReference type="ARBA" id="ARBA00022723"/>
    </source>
</evidence>
<dbReference type="InterPro" id="IPR036909">
    <property type="entry name" value="Cyt_c-like_dom_sf"/>
</dbReference>
<dbReference type="EMBL" id="ARXX01000020">
    <property type="protein sequence ID" value="MBF5056338.1"/>
    <property type="molecule type" value="Genomic_DNA"/>
</dbReference>
<feature type="signal peptide" evidence="7">
    <location>
        <begin position="1"/>
        <end position="22"/>
    </location>
</feature>
<keyword evidence="1" id="KW-0813">Transport</keyword>
<evidence type="ECO:0000256" key="7">
    <source>
        <dbReference type="SAM" id="SignalP"/>
    </source>
</evidence>
<keyword evidence="7" id="KW-0732">Signal</keyword>
<dbReference type="InterPro" id="IPR009056">
    <property type="entry name" value="Cyt_c-like_dom"/>
</dbReference>
<reference evidence="9 10" key="1">
    <citation type="submission" date="2012-09" db="EMBL/GenBank/DDBJ databases">
        <title>Genome Sequence of alkane-degrading Bacterium Alcanivorax sp. 521-1.</title>
        <authorList>
            <person name="Lai Q."/>
            <person name="Shao Z."/>
        </authorList>
    </citation>
    <scope>NUCLEOTIDE SEQUENCE [LARGE SCALE GENOMIC DNA]</scope>
    <source>
        <strain evidence="9 10">521-1</strain>
    </source>
</reference>
<evidence type="ECO:0000256" key="6">
    <source>
        <dbReference type="PROSITE-ProRule" id="PRU00433"/>
    </source>
</evidence>
<sequence length="151" mass="15509">MKKLLSASLVLLATLFAGTAVAAENSSYPLGQRSIFSDRATAERLQPVGSVCVEGEECGAQVAAAEEGSGEPRSGEQVYNSGCAACHASGAAGAPKLGDAAAWAPRIDKGMETLVKHAYEGFNAMPAKGMCADCSEEEIHAAVEYIVGQSK</sequence>
<evidence type="ECO:0000256" key="1">
    <source>
        <dbReference type="ARBA" id="ARBA00022448"/>
    </source>
</evidence>
<keyword evidence="5 6" id="KW-0408">Iron</keyword>
<feature type="chain" id="PRO_5046384172" evidence="7">
    <location>
        <begin position="23"/>
        <end position="151"/>
    </location>
</feature>
<comment type="caution">
    <text evidence="9">The sequence shown here is derived from an EMBL/GenBank/DDBJ whole genome shotgun (WGS) entry which is preliminary data.</text>
</comment>
<keyword evidence="3 6" id="KW-0479">Metal-binding</keyword>
<dbReference type="Pfam" id="PF13442">
    <property type="entry name" value="Cytochrome_CBB3"/>
    <property type="match status" value="1"/>
</dbReference>
<dbReference type="PANTHER" id="PTHR40942">
    <property type="match status" value="1"/>
</dbReference>
<organism evidence="9 10">
    <name type="scientific">Alloalcanivorax profundimaris</name>
    <dbReference type="NCBI Taxonomy" id="2735259"/>
    <lineage>
        <taxon>Bacteria</taxon>
        <taxon>Pseudomonadati</taxon>
        <taxon>Pseudomonadota</taxon>
        <taxon>Gammaproteobacteria</taxon>
        <taxon>Oceanospirillales</taxon>
        <taxon>Alcanivoracaceae</taxon>
        <taxon>Alloalcanivorax</taxon>
    </lineage>
</organism>
<dbReference type="SUPFAM" id="SSF46626">
    <property type="entry name" value="Cytochrome c"/>
    <property type="match status" value="1"/>
</dbReference>
<feature type="domain" description="Cytochrome c" evidence="8">
    <location>
        <begin position="70"/>
        <end position="150"/>
    </location>
</feature>